<evidence type="ECO:0000256" key="2">
    <source>
        <dbReference type="ARBA" id="ARBA00012438"/>
    </source>
</evidence>
<dbReference type="Gene3D" id="3.30.565.10">
    <property type="entry name" value="Histidine kinase-like ATPase, C-terminal domain"/>
    <property type="match status" value="1"/>
</dbReference>
<dbReference type="GO" id="GO:0004673">
    <property type="term" value="F:protein histidine kinase activity"/>
    <property type="evidence" value="ECO:0007669"/>
    <property type="project" value="UniProtKB-EC"/>
</dbReference>
<dbReference type="Gene3D" id="3.30.450.20">
    <property type="entry name" value="PAS domain"/>
    <property type="match status" value="1"/>
</dbReference>
<dbReference type="PANTHER" id="PTHR41523">
    <property type="entry name" value="TWO-COMPONENT SYSTEM SENSOR PROTEIN"/>
    <property type="match status" value="1"/>
</dbReference>
<evidence type="ECO:0000256" key="1">
    <source>
        <dbReference type="ARBA" id="ARBA00000085"/>
    </source>
</evidence>
<keyword evidence="7" id="KW-0067">ATP-binding</keyword>
<dbReference type="GO" id="GO:0000160">
    <property type="term" value="P:phosphorelay signal transduction system"/>
    <property type="evidence" value="ECO:0007669"/>
    <property type="project" value="UniProtKB-KW"/>
</dbReference>
<dbReference type="OrthoDB" id="9767435at2"/>
<proteinExistence type="predicted"/>
<evidence type="ECO:0000313" key="11">
    <source>
        <dbReference type="Proteomes" id="UP000481339"/>
    </source>
</evidence>
<dbReference type="InterPro" id="IPR004358">
    <property type="entry name" value="Sig_transdc_His_kin-like_C"/>
</dbReference>
<reference evidence="10 11" key="1">
    <citation type="submission" date="2019-09" db="EMBL/GenBank/DDBJ databases">
        <title>Phylogeny of genus Pseudoclavibacter and closely related genus.</title>
        <authorList>
            <person name="Li Y."/>
        </authorList>
    </citation>
    <scope>NUCLEOTIDE SEQUENCE [LARGE SCALE GENOMIC DNA]</scope>
    <source>
        <strain evidence="10 11">JCM 16921</strain>
    </source>
</reference>
<name>A0A7C8FK68_9MICO</name>
<dbReference type="InterPro" id="IPR038424">
    <property type="entry name" value="H_kinase_PdtaS_GAF_sf"/>
</dbReference>
<dbReference type="InterPro" id="IPR003594">
    <property type="entry name" value="HATPase_dom"/>
</dbReference>
<keyword evidence="3" id="KW-0597">Phosphoprotein</keyword>
<dbReference type="Proteomes" id="UP000481339">
    <property type="component" value="Unassembled WGS sequence"/>
</dbReference>
<dbReference type="Pfam" id="PF02518">
    <property type="entry name" value="HATPase_c"/>
    <property type="match status" value="1"/>
</dbReference>
<gene>
    <name evidence="10" type="ORF">F8O02_06205</name>
</gene>
<dbReference type="SUPFAM" id="SSF55874">
    <property type="entry name" value="ATPase domain of HSP90 chaperone/DNA topoisomerase II/histidine kinase"/>
    <property type="match status" value="1"/>
</dbReference>
<organism evidence="10 11">
    <name type="scientific">Pseudoclavibacter caeni</name>
    <dbReference type="NCBI Taxonomy" id="908846"/>
    <lineage>
        <taxon>Bacteria</taxon>
        <taxon>Bacillati</taxon>
        <taxon>Actinomycetota</taxon>
        <taxon>Actinomycetes</taxon>
        <taxon>Micrococcales</taxon>
        <taxon>Microbacteriaceae</taxon>
        <taxon>Pseudoclavibacter</taxon>
    </lineage>
</organism>
<keyword evidence="5" id="KW-0547">Nucleotide-binding</keyword>
<dbReference type="EMBL" id="WBKA01000004">
    <property type="protein sequence ID" value="KAB1631914.1"/>
    <property type="molecule type" value="Genomic_DNA"/>
</dbReference>
<dbReference type="InterPro" id="IPR011495">
    <property type="entry name" value="Sig_transdc_His_kin_sub2_dim/P"/>
</dbReference>
<evidence type="ECO:0000256" key="7">
    <source>
        <dbReference type="ARBA" id="ARBA00022840"/>
    </source>
</evidence>
<dbReference type="Gene3D" id="3.30.450.280">
    <property type="entry name" value="GAF domain"/>
    <property type="match status" value="1"/>
</dbReference>
<dbReference type="SMART" id="SM00387">
    <property type="entry name" value="HATPase_c"/>
    <property type="match status" value="1"/>
</dbReference>
<dbReference type="Pfam" id="PF12282">
    <property type="entry name" value="GAF_PdtaS"/>
    <property type="match status" value="1"/>
</dbReference>
<evidence type="ECO:0000256" key="5">
    <source>
        <dbReference type="ARBA" id="ARBA00022741"/>
    </source>
</evidence>
<keyword evidence="8" id="KW-0902">Two-component regulatory system</keyword>
<dbReference type="Pfam" id="PF07568">
    <property type="entry name" value="HisKA_2"/>
    <property type="match status" value="1"/>
</dbReference>
<feature type="domain" description="Histidine kinase" evidence="9">
    <location>
        <begin position="303"/>
        <end position="494"/>
    </location>
</feature>
<keyword evidence="6" id="KW-0418">Kinase</keyword>
<dbReference type="GO" id="GO:0005524">
    <property type="term" value="F:ATP binding"/>
    <property type="evidence" value="ECO:0007669"/>
    <property type="project" value="UniProtKB-KW"/>
</dbReference>
<dbReference type="RefSeq" id="WP_158036383.1">
    <property type="nucleotide sequence ID" value="NZ_BAAAZV010000020.1"/>
</dbReference>
<accession>A0A7C8FK68</accession>
<sequence length="499" mass="53588">MSTLSEFAEQNPGLLPEDLDWLHSLIGDWQMIADMALADLILWLPTADGRYAAVAHARPSGSPTAFAHDVIGMRAPDAWAAIIDETYVQGVGHISKNPDWTQHSPTRLRAVPVRRGIRREGDSVETTAPIAVVTRHTNVAEARTPSRQDLVFLGCASDLLDMIAAGDFPDLSAPTGPRRAAPRVSDGLIRLDRTGEVLFASPNALSAYNRLGFEGELEGGDLTAITAGLVSGRSVADESLPVVTSGKASWRTDVEGGGATITLRAIPLRRAHRRIGAIILCRDVTEVRRQEQELLTKDATIREIHHRVKNNLQTVSSLLRIQARRTQTEEARSALLKAMRRVEAIAVVHDTLSEGLSQSVDFDEVFERVLRLITEVASVDNGRVYPTFSGSFGVVPSRSATPLALALTELVTNAVEHGLSGADGQVWVTAERDEHELRVVVGDDGGGLPEGRVGAGLGTQIVRTLIEGELKGTIDWHTLTGSGTEVTITIPVSALGAVG</sequence>
<keyword evidence="4" id="KW-0808">Transferase</keyword>
<evidence type="ECO:0000259" key="9">
    <source>
        <dbReference type="PROSITE" id="PS50109"/>
    </source>
</evidence>
<evidence type="ECO:0000256" key="6">
    <source>
        <dbReference type="ARBA" id="ARBA00022777"/>
    </source>
</evidence>
<dbReference type="InterPro" id="IPR005467">
    <property type="entry name" value="His_kinase_dom"/>
</dbReference>
<dbReference type="AlphaFoldDB" id="A0A7C8FK68"/>
<dbReference type="InterPro" id="IPR036890">
    <property type="entry name" value="HATPase_C_sf"/>
</dbReference>
<dbReference type="PROSITE" id="PS50109">
    <property type="entry name" value="HIS_KIN"/>
    <property type="match status" value="1"/>
</dbReference>
<dbReference type="InterPro" id="IPR011102">
    <property type="entry name" value="Sig_transdc_His_kinase_HWE"/>
</dbReference>
<evidence type="ECO:0000256" key="3">
    <source>
        <dbReference type="ARBA" id="ARBA00022553"/>
    </source>
</evidence>
<dbReference type="PANTHER" id="PTHR41523:SF8">
    <property type="entry name" value="ETHYLENE RESPONSE SENSOR PROTEIN"/>
    <property type="match status" value="1"/>
</dbReference>
<dbReference type="EC" id="2.7.13.3" evidence="2"/>
<keyword evidence="11" id="KW-1185">Reference proteome</keyword>
<evidence type="ECO:0000256" key="8">
    <source>
        <dbReference type="ARBA" id="ARBA00023012"/>
    </source>
</evidence>
<evidence type="ECO:0000313" key="10">
    <source>
        <dbReference type="EMBL" id="KAB1631914.1"/>
    </source>
</evidence>
<dbReference type="InterPro" id="IPR022066">
    <property type="entry name" value="PdtaS_GAF"/>
</dbReference>
<comment type="caution">
    <text evidence="10">The sequence shown here is derived from an EMBL/GenBank/DDBJ whole genome shotgun (WGS) entry which is preliminary data.</text>
</comment>
<dbReference type="SMART" id="SM00911">
    <property type="entry name" value="HWE_HK"/>
    <property type="match status" value="1"/>
</dbReference>
<dbReference type="PRINTS" id="PR00344">
    <property type="entry name" value="BCTRLSENSOR"/>
</dbReference>
<comment type="catalytic activity">
    <reaction evidence="1">
        <text>ATP + protein L-histidine = ADP + protein N-phospho-L-histidine.</text>
        <dbReference type="EC" id="2.7.13.3"/>
    </reaction>
</comment>
<evidence type="ECO:0000256" key="4">
    <source>
        <dbReference type="ARBA" id="ARBA00022679"/>
    </source>
</evidence>
<protein>
    <recommendedName>
        <fullName evidence="2">histidine kinase</fullName>
        <ecNumber evidence="2">2.7.13.3</ecNumber>
    </recommendedName>
</protein>